<dbReference type="Gene3D" id="1.10.3720.10">
    <property type="entry name" value="MetI-like"/>
    <property type="match status" value="1"/>
</dbReference>
<dbReference type="GO" id="GO:0035435">
    <property type="term" value="P:phosphate ion transmembrane transport"/>
    <property type="evidence" value="ECO:0007669"/>
    <property type="project" value="InterPro"/>
</dbReference>
<feature type="transmembrane region" description="Helical" evidence="8">
    <location>
        <begin position="176"/>
        <end position="197"/>
    </location>
</feature>
<dbReference type="KEGG" id="jeh:EJN90_08075"/>
<organism evidence="10 11">
    <name type="scientific">Jeotgalibaca ciconiae</name>
    <dbReference type="NCBI Taxonomy" id="2496265"/>
    <lineage>
        <taxon>Bacteria</taxon>
        <taxon>Bacillati</taxon>
        <taxon>Bacillota</taxon>
        <taxon>Bacilli</taxon>
        <taxon>Lactobacillales</taxon>
        <taxon>Carnobacteriaceae</taxon>
        <taxon>Jeotgalibaca</taxon>
    </lineage>
</organism>
<comment type="subcellular location">
    <subcellularLocation>
        <location evidence="1 8">Cell membrane</location>
        <topology evidence="1 8">Multi-pass membrane protein</topology>
    </subcellularLocation>
</comment>
<dbReference type="InterPro" id="IPR035906">
    <property type="entry name" value="MetI-like_sf"/>
</dbReference>
<dbReference type="EMBL" id="CP034465">
    <property type="protein sequence ID" value="AZP04594.1"/>
    <property type="molecule type" value="Genomic_DNA"/>
</dbReference>
<keyword evidence="6 8" id="KW-1133">Transmembrane helix</keyword>
<evidence type="ECO:0000256" key="6">
    <source>
        <dbReference type="ARBA" id="ARBA00022989"/>
    </source>
</evidence>
<sequence length="271" mass="29588">MESKIIKFLVYFFSFLTFGSLFYVIGFILINGISSLSPEMFAWKYTTDNVSMMPSILTTFVVVFLALVIAAPIGVFTAFYLVEYADKNNKFVNVIRIATDTLSGIPSIVYGLFGMLFFVIFLGFKYSLVSGILTSVIMVLPVIIRSTEEALLAVRNSLREGSFALGAGKLRTIFKVVLPVAMPGILSGIILAVGRIVGETAALMYTLGTSVNVPDNLFQSSRTLALHMYILASEGIHVKESYATGVVLIVIVLIINGMSTWLSNRLTKGAK</sequence>
<dbReference type="GO" id="GO:0005886">
    <property type="term" value="C:plasma membrane"/>
    <property type="evidence" value="ECO:0007669"/>
    <property type="project" value="UniProtKB-SubCell"/>
</dbReference>
<dbReference type="NCBIfam" id="TIGR00974">
    <property type="entry name" value="3a0107s02c"/>
    <property type="match status" value="1"/>
</dbReference>
<accession>A0A3S9HB77</accession>
<feature type="transmembrane region" description="Helical" evidence="8">
    <location>
        <begin position="94"/>
        <end position="120"/>
    </location>
</feature>
<dbReference type="SUPFAM" id="SSF161098">
    <property type="entry name" value="MetI-like"/>
    <property type="match status" value="1"/>
</dbReference>
<evidence type="ECO:0000256" key="7">
    <source>
        <dbReference type="ARBA" id="ARBA00023136"/>
    </source>
</evidence>
<gene>
    <name evidence="10" type="primary">pstA</name>
    <name evidence="10" type="ORF">EJN90_08075</name>
</gene>
<evidence type="ECO:0000313" key="11">
    <source>
        <dbReference type="Proteomes" id="UP000273326"/>
    </source>
</evidence>
<evidence type="ECO:0000256" key="4">
    <source>
        <dbReference type="ARBA" id="ARBA00022475"/>
    </source>
</evidence>
<evidence type="ECO:0000256" key="5">
    <source>
        <dbReference type="ARBA" id="ARBA00022692"/>
    </source>
</evidence>
<dbReference type="GO" id="GO:0005315">
    <property type="term" value="F:phosphate transmembrane transporter activity"/>
    <property type="evidence" value="ECO:0007669"/>
    <property type="project" value="InterPro"/>
</dbReference>
<keyword evidence="5 8" id="KW-0812">Transmembrane</keyword>
<keyword evidence="3" id="KW-0813">Transport</keyword>
<evidence type="ECO:0000256" key="3">
    <source>
        <dbReference type="ARBA" id="ARBA00022448"/>
    </source>
</evidence>
<dbReference type="InterPro" id="IPR000515">
    <property type="entry name" value="MetI-like"/>
</dbReference>
<evidence type="ECO:0000259" key="9">
    <source>
        <dbReference type="PROSITE" id="PS50928"/>
    </source>
</evidence>
<keyword evidence="7 8" id="KW-0472">Membrane</keyword>
<feature type="domain" description="ABC transmembrane type-1" evidence="9">
    <location>
        <begin position="56"/>
        <end position="259"/>
    </location>
</feature>
<dbReference type="CDD" id="cd06261">
    <property type="entry name" value="TM_PBP2"/>
    <property type="match status" value="1"/>
</dbReference>
<protein>
    <recommendedName>
        <fullName evidence="8">Phosphate transport system permease protein PstA</fullName>
    </recommendedName>
</protein>
<evidence type="ECO:0000256" key="2">
    <source>
        <dbReference type="ARBA" id="ARBA00007069"/>
    </source>
</evidence>
<feature type="transmembrane region" description="Helical" evidence="8">
    <location>
        <begin position="12"/>
        <end position="36"/>
    </location>
</feature>
<keyword evidence="4 8" id="KW-1003">Cell membrane</keyword>
<dbReference type="Proteomes" id="UP000273326">
    <property type="component" value="Chromosome"/>
</dbReference>
<proteinExistence type="inferred from homology"/>
<keyword evidence="11" id="KW-1185">Reference proteome</keyword>
<dbReference type="Pfam" id="PF00528">
    <property type="entry name" value="BPD_transp_1"/>
    <property type="match status" value="1"/>
</dbReference>
<dbReference type="InterPro" id="IPR005672">
    <property type="entry name" value="Phosphate_PstA"/>
</dbReference>
<comment type="similarity">
    <text evidence="2 8">Belongs to the binding-protein-dependent transport system permease family. CysTW subfamily.</text>
</comment>
<name>A0A3S9HB77_9LACT</name>
<reference evidence="11" key="1">
    <citation type="submission" date="2018-12" db="EMBL/GenBank/DDBJ databases">
        <title>Complete genome sequencing of Jeotgalibaca sp. H21T32.</title>
        <authorList>
            <person name="Bae J.-W."/>
            <person name="Lee S.-Y."/>
        </authorList>
    </citation>
    <scope>NUCLEOTIDE SEQUENCE [LARGE SCALE GENOMIC DNA]</scope>
    <source>
        <strain evidence="11">H21T32</strain>
    </source>
</reference>
<feature type="transmembrane region" description="Helical" evidence="8">
    <location>
        <begin position="242"/>
        <end position="262"/>
    </location>
</feature>
<evidence type="ECO:0000313" key="10">
    <source>
        <dbReference type="EMBL" id="AZP04594.1"/>
    </source>
</evidence>
<dbReference type="PANTHER" id="PTHR43470">
    <property type="entry name" value="PHOSPHATE TRANSPORT SYSTEM PERMEASE PROTEIN PSTA-RELATED"/>
    <property type="match status" value="1"/>
</dbReference>
<dbReference type="PANTHER" id="PTHR43470:SF3">
    <property type="entry name" value="PHOSPHATE TRANSPORT SYSTEM PERMEASE PROTEIN PSTA-RELATED"/>
    <property type="match status" value="1"/>
</dbReference>
<evidence type="ECO:0000256" key="1">
    <source>
        <dbReference type="ARBA" id="ARBA00004651"/>
    </source>
</evidence>
<dbReference type="AlphaFoldDB" id="A0A3S9HB77"/>
<feature type="transmembrane region" description="Helical" evidence="8">
    <location>
        <begin position="126"/>
        <end position="144"/>
    </location>
</feature>
<evidence type="ECO:0000256" key="8">
    <source>
        <dbReference type="RuleBase" id="RU363043"/>
    </source>
</evidence>
<dbReference type="PROSITE" id="PS50928">
    <property type="entry name" value="ABC_TM1"/>
    <property type="match status" value="1"/>
</dbReference>
<dbReference type="OrthoDB" id="9807065at2"/>
<feature type="transmembrane region" description="Helical" evidence="8">
    <location>
        <begin position="56"/>
        <end position="82"/>
    </location>
</feature>
<dbReference type="RefSeq" id="WP_126110154.1">
    <property type="nucleotide sequence ID" value="NZ_CP034465.1"/>
</dbReference>